<feature type="non-terminal residue" evidence="1">
    <location>
        <position position="36"/>
    </location>
</feature>
<evidence type="ECO:0000313" key="1">
    <source>
        <dbReference type="EMBL" id="KAK2140103.1"/>
    </source>
</evidence>
<name>A0AAD9IT58_9ANNE</name>
<sequence length="36" mass="4326">MNISQTTNTGGRRRRDITEYNLEIKEDLFIQTRKVK</sequence>
<reference evidence="1" key="1">
    <citation type="journal article" date="2023" name="Mol. Biol. Evol.">
        <title>Third-Generation Sequencing Reveals the Adaptive Role of the Epigenome in Three Deep-Sea Polychaetes.</title>
        <authorList>
            <person name="Perez M."/>
            <person name="Aroh O."/>
            <person name="Sun Y."/>
            <person name="Lan Y."/>
            <person name="Juniper S.K."/>
            <person name="Young C.R."/>
            <person name="Angers B."/>
            <person name="Qian P.Y."/>
        </authorList>
    </citation>
    <scope>NUCLEOTIDE SEQUENCE</scope>
    <source>
        <strain evidence="1">P08H-3</strain>
    </source>
</reference>
<dbReference type="AlphaFoldDB" id="A0AAD9IT58"/>
<dbReference type="Proteomes" id="UP001208570">
    <property type="component" value="Unassembled WGS sequence"/>
</dbReference>
<evidence type="ECO:0000313" key="2">
    <source>
        <dbReference type="Proteomes" id="UP001208570"/>
    </source>
</evidence>
<gene>
    <name evidence="1" type="ORF">LSH36_1484g00000</name>
</gene>
<dbReference type="EMBL" id="JAODUP010001484">
    <property type="protein sequence ID" value="KAK2140103.1"/>
    <property type="molecule type" value="Genomic_DNA"/>
</dbReference>
<accession>A0AAD9IT58</accession>
<protein>
    <submittedName>
        <fullName evidence="1">Uncharacterized protein</fullName>
    </submittedName>
</protein>
<keyword evidence="2" id="KW-1185">Reference proteome</keyword>
<organism evidence="1 2">
    <name type="scientific">Paralvinella palmiformis</name>
    <dbReference type="NCBI Taxonomy" id="53620"/>
    <lineage>
        <taxon>Eukaryota</taxon>
        <taxon>Metazoa</taxon>
        <taxon>Spiralia</taxon>
        <taxon>Lophotrochozoa</taxon>
        <taxon>Annelida</taxon>
        <taxon>Polychaeta</taxon>
        <taxon>Sedentaria</taxon>
        <taxon>Canalipalpata</taxon>
        <taxon>Terebellida</taxon>
        <taxon>Terebelliformia</taxon>
        <taxon>Alvinellidae</taxon>
        <taxon>Paralvinella</taxon>
    </lineage>
</organism>
<comment type="caution">
    <text evidence="1">The sequence shown here is derived from an EMBL/GenBank/DDBJ whole genome shotgun (WGS) entry which is preliminary data.</text>
</comment>
<proteinExistence type="predicted"/>